<gene>
    <name evidence="1" type="ORF">ACFQO8_04005</name>
</gene>
<name>A0ABW2PQ34_9BACL</name>
<evidence type="ECO:0000313" key="2">
    <source>
        <dbReference type="Proteomes" id="UP001596439"/>
    </source>
</evidence>
<evidence type="ECO:0000313" key="1">
    <source>
        <dbReference type="EMBL" id="MFC7389296.1"/>
    </source>
</evidence>
<accession>A0ABW2PQ34</accession>
<dbReference type="PANTHER" id="PTHR39166">
    <property type="entry name" value="BLL1166 PROTEIN"/>
    <property type="match status" value="1"/>
</dbReference>
<dbReference type="EMBL" id="JBHTCE010000001">
    <property type="protein sequence ID" value="MFC7389296.1"/>
    <property type="molecule type" value="Genomic_DNA"/>
</dbReference>
<organism evidence="1 2">
    <name type="scientific">Exiguobacterium aestuarii</name>
    <dbReference type="NCBI Taxonomy" id="273527"/>
    <lineage>
        <taxon>Bacteria</taxon>
        <taxon>Bacillati</taxon>
        <taxon>Bacillota</taxon>
        <taxon>Bacilli</taxon>
        <taxon>Bacillales</taxon>
        <taxon>Bacillales Family XII. Incertae Sedis</taxon>
        <taxon>Exiguobacterium</taxon>
    </lineage>
</organism>
<proteinExistence type="predicted"/>
<dbReference type="PANTHER" id="PTHR39166:SF1">
    <property type="entry name" value="BLL1166 PROTEIN"/>
    <property type="match status" value="1"/>
</dbReference>
<sequence length="89" mass="10128">MHHVNHLPPYTSSTDALAHFPETVTAIGVRLNLDGELILSAPYGVQDLLTLQVRPTPYFETSTSKHPIYLKRMAQKNWPAQWPNVKLYT</sequence>
<dbReference type="Pfam" id="PF06042">
    <property type="entry name" value="NTP_transf_6"/>
    <property type="match status" value="1"/>
</dbReference>
<keyword evidence="2" id="KW-1185">Reference proteome</keyword>
<dbReference type="RefSeq" id="WP_251130578.1">
    <property type="nucleotide sequence ID" value="NZ_JBHSGY010000001.1"/>
</dbReference>
<dbReference type="Proteomes" id="UP001596439">
    <property type="component" value="Unassembled WGS sequence"/>
</dbReference>
<reference evidence="2" key="1">
    <citation type="journal article" date="2019" name="Int. J. Syst. Evol. Microbiol.">
        <title>The Global Catalogue of Microorganisms (GCM) 10K type strain sequencing project: providing services to taxonomists for standard genome sequencing and annotation.</title>
        <authorList>
            <consortium name="The Broad Institute Genomics Platform"/>
            <consortium name="The Broad Institute Genome Sequencing Center for Infectious Disease"/>
            <person name="Wu L."/>
            <person name="Ma J."/>
        </authorList>
    </citation>
    <scope>NUCLEOTIDE SEQUENCE [LARGE SCALE GENOMIC DNA]</scope>
    <source>
        <strain evidence="2">CCUG 55590</strain>
    </source>
</reference>
<protein>
    <submittedName>
        <fullName evidence="1">Nucleotidyltransferase family protein</fullName>
    </submittedName>
</protein>
<dbReference type="InterPro" id="IPR009267">
    <property type="entry name" value="NTP_transf_6"/>
</dbReference>
<comment type="caution">
    <text evidence="1">The sequence shown here is derived from an EMBL/GenBank/DDBJ whole genome shotgun (WGS) entry which is preliminary data.</text>
</comment>